<reference evidence="8 9" key="1">
    <citation type="submission" date="2019-03" db="EMBL/GenBank/DDBJ databases">
        <title>Genomic Encyclopedia of Archaeal and Bacterial Type Strains, Phase II (KMG-II): from individual species to whole genera.</title>
        <authorList>
            <person name="Goeker M."/>
        </authorList>
    </citation>
    <scope>NUCLEOTIDE SEQUENCE [LARGE SCALE GENOMIC DNA]</scope>
    <source>
        <strain evidence="8 9">RL-C</strain>
    </source>
</reference>
<comment type="similarity">
    <text evidence="1">Belongs to the thioredoxin family.</text>
</comment>
<evidence type="ECO:0000256" key="6">
    <source>
        <dbReference type="NCBIfam" id="TIGR01068"/>
    </source>
</evidence>
<dbReference type="PRINTS" id="PR00421">
    <property type="entry name" value="THIOREDOXIN"/>
</dbReference>
<dbReference type="NCBIfam" id="TIGR01068">
    <property type="entry name" value="thioredoxin"/>
    <property type="match status" value="1"/>
</dbReference>
<dbReference type="FunFam" id="3.40.30.10:FF:000229">
    <property type="entry name" value="Thioredoxin (TRX)"/>
    <property type="match status" value="1"/>
</dbReference>
<evidence type="ECO:0000259" key="7">
    <source>
        <dbReference type="PROSITE" id="PS51352"/>
    </source>
</evidence>
<evidence type="ECO:0000256" key="1">
    <source>
        <dbReference type="ARBA" id="ARBA00008987"/>
    </source>
</evidence>
<evidence type="ECO:0000313" key="8">
    <source>
        <dbReference type="EMBL" id="TCN67610.1"/>
    </source>
</evidence>
<dbReference type="PANTHER" id="PTHR45663">
    <property type="entry name" value="GEO12009P1"/>
    <property type="match status" value="1"/>
</dbReference>
<evidence type="ECO:0000256" key="5">
    <source>
        <dbReference type="ARBA" id="ARBA00023284"/>
    </source>
</evidence>
<sequence length="121" mass="13813">MAKNITSQDFKDMVFNYEESKEWKFKGERPAVIDFYADWCAPCRMVAPIIEELSKEYEGKIDFYKVDTEAQQELAGVFGIRSIPSILFIPLEGQPQMAAGALPKNSFKEAFKEIFSVEVAE</sequence>
<dbReference type="AlphaFoldDB" id="A0A4V6NLY4"/>
<dbReference type="InterPro" id="IPR013766">
    <property type="entry name" value="Thioredoxin_domain"/>
</dbReference>
<gene>
    <name evidence="8" type="ORF">CLV25_10769</name>
</gene>
<evidence type="ECO:0000256" key="4">
    <source>
        <dbReference type="ARBA" id="ARBA00023157"/>
    </source>
</evidence>
<proteinExistence type="inferred from homology"/>
<dbReference type="PROSITE" id="PS00194">
    <property type="entry name" value="THIOREDOXIN_1"/>
    <property type="match status" value="1"/>
</dbReference>
<name>A0A4V6NLY4_9BACT</name>
<keyword evidence="9" id="KW-1185">Reference proteome</keyword>
<dbReference type="EMBL" id="SLWB01000007">
    <property type="protein sequence ID" value="TCN67610.1"/>
    <property type="molecule type" value="Genomic_DNA"/>
</dbReference>
<accession>A0A4V6NLY4</accession>
<dbReference type="CDD" id="cd02947">
    <property type="entry name" value="TRX_family"/>
    <property type="match status" value="1"/>
</dbReference>
<keyword evidence="5" id="KW-0676">Redox-active center</keyword>
<dbReference type="SUPFAM" id="SSF52833">
    <property type="entry name" value="Thioredoxin-like"/>
    <property type="match status" value="1"/>
</dbReference>
<evidence type="ECO:0000313" key="9">
    <source>
        <dbReference type="Proteomes" id="UP000294830"/>
    </source>
</evidence>
<protein>
    <recommendedName>
        <fullName evidence="6">Thioredoxin</fullName>
    </recommendedName>
</protein>
<dbReference type="Proteomes" id="UP000294830">
    <property type="component" value="Unassembled WGS sequence"/>
</dbReference>
<feature type="domain" description="Thioredoxin" evidence="7">
    <location>
        <begin position="1"/>
        <end position="116"/>
    </location>
</feature>
<dbReference type="InterPro" id="IPR005746">
    <property type="entry name" value="Thioredoxin"/>
</dbReference>
<organism evidence="8 9">
    <name type="scientific">Acetobacteroides hydrogenigenes</name>
    <dbReference type="NCBI Taxonomy" id="979970"/>
    <lineage>
        <taxon>Bacteria</taxon>
        <taxon>Pseudomonadati</taxon>
        <taxon>Bacteroidota</taxon>
        <taxon>Bacteroidia</taxon>
        <taxon>Bacteroidales</taxon>
        <taxon>Rikenellaceae</taxon>
        <taxon>Acetobacteroides</taxon>
    </lineage>
</organism>
<dbReference type="InterPro" id="IPR017937">
    <property type="entry name" value="Thioredoxin_CS"/>
</dbReference>
<dbReference type="Gene3D" id="3.40.30.10">
    <property type="entry name" value="Glutaredoxin"/>
    <property type="match status" value="1"/>
</dbReference>
<dbReference type="GO" id="GO:0015035">
    <property type="term" value="F:protein-disulfide reductase activity"/>
    <property type="evidence" value="ECO:0007669"/>
    <property type="project" value="UniProtKB-UniRule"/>
</dbReference>
<evidence type="ECO:0000256" key="3">
    <source>
        <dbReference type="ARBA" id="ARBA00022982"/>
    </source>
</evidence>
<dbReference type="PROSITE" id="PS51352">
    <property type="entry name" value="THIOREDOXIN_2"/>
    <property type="match status" value="1"/>
</dbReference>
<keyword evidence="4" id="KW-1015">Disulfide bond</keyword>
<dbReference type="RefSeq" id="WP_131839249.1">
    <property type="nucleotide sequence ID" value="NZ_SLWB01000007.1"/>
</dbReference>
<dbReference type="GO" id="GO:0005737">
    <property type="term" value="C:cytoplasm"/>
    <property type="evidence" value="ECO:0007669"/>
    <property type="project" value="TreeGrafter"/>
</dbReference>
<comment type="caution">
    <text evidence="8">The sequence shown here is derived from an EMBL/GenBank/DDBJ whole genome shotgun (WGS) entry which is preliminary data.</text>
</comment>
<evidence type="ECO:0000256" key="2">
    <source>
        <dbReference type="ARBA" id="ARBA00022448"/>
    </source>
</evidence>
<dbReference type="PANTHER" id="PTHR45663:SF11">
    <property type="entry name" value="GEO12009P1"/>
    <property type="match status" value="1"/>
</dbReference>
<keyword evidence="2" id="KW-0813">Transport</keyword>
<dbReference type="Pfam" id="PF00085">
    <property type="entry name" value="Thioredoxin"/>
    <property type="match status" value="1"/>
</dbReference>
<dbReference type="OrthoDB" id="9790390at2"/>
<dbReference type="InterPro" id="IPR036249">
    <property type="entry name" value="Thioredoxin-like_sf"/>
</dbReference>
<keyword evidence="3" id="KW-0249">Electron transport</keyword>